<dbReference type="GO" id="GO:0003677">
    <property type="term" value="F:DNA binding"/>
    <property type="evidence" value="ECO:0007669"/>
    <property type="project" value="UniProtKB-KW"/>
</dbReference>
<dbReference type="PANTHER" id="PTHR43133">
    <property type="entry name" value="RNA POLYMERASE ECF-TYPE SIGMA FACTO"/>
    <property type="match status" value="1"/>
</dbReference>
<keyword evidence="4 6" id="KW-0238">DNA-binding</keyword>
<dbReference type="InterPro" id="IPR013324">
    <property type="entry name" value="RNA_pol_sigma_r3/r4-like"/>
</dbReference>
<dbReference type="Pfam" id="PF08281">
    <property type="entry name" value="Sigma70_r4_2"/>
    <property type="match status" value="1"/>
</dbReference>
<evidence type="ECO:0000256" key="5">
    <source>
        <dbReference type="ARBA" id="ARBA00023163"/>
    </source>
</evidence>
<organism evidence="9 10">
    <name type="scientific">Thioflavicoccus mobilis 8321</name>
    <dbReference type="NCBI Taxonomy" id="765912"/>
    <lineage>
        <taxon>Bacteria</taxon>
        <taxon>Pseudomonadati</taxon>
        <taxon>Pseudomonadota</taxon>
        <taxon>Gammaproteobacteria</taxon>
        <taxon>Chromatiales</taxon>
        <taxon>Chromatiaceae</taxon>
        <taxon>Thioflavicoccus</taxon>
    </lineage>
</organism>
<protein>
    <recommendedName>
        <fullName evidence="6">RNA polymerase sigma factor</fullName>
    </recommendedName>
</protein>
<gene>
    <name evidence="9" type="ORF">Thimo_2457</name>
</gene>
<dbReference type="GO" id="GO:0006352">
    <property type="term" value="P:DNA-templated transcription initiation"/>
    <property type="evidence" value="ECO:0007669"/>
    <property type="project" value="InterPro"/>
</dbReference>
<dbReference type="PROSITE" id="PS01063">
    <property type="entry name" value="SIGMA70_ECF"/>
    <property type="match status" value="1"/>
</dbReference>
<evidence type="ECO:0000256" key="6">
    <source>
        <dbReference type="RuleBase" id="RU000716"/>
    </source>
</evidence>
<feature type="domain" description="RNA polymerase sigma factor 70 region 4 type 2" evidence="8">
    <location>
        <begin position="114"/>
        <end position="165"/>
    </location>
</feature>
<keyword evidence="2 6" id="KW-0805">Transcription regulation</keyword>
<evidence type="ECO:0000259" key="7">
    <source>
        <dbReference type="Pfam" id="PF04542"/>
    </source>
</evidence>
<dbReference type="EMBL" id="CP003051">
    <property type="protein sequence ID" value="AGA91190.1"/>
    <property type="molecule type" value="Genomic_DNA"/>
</dbReference>
<accession>L0H0M8</accession>
<dbReference type="InterPro" id="IPR013249">
    <property type="entry name" value="RNA_pol_sigma70_r4_t2"/>
</dbReference>
<dbReference type="InterPro" id="IPR013325">
    <property type="entry name" value="RNA_pol_sigma_r2"/>
</dbReference>
<comment type="similarity">
    <text evidence="1 6">Belongs to the sigma-70 factor family. ECF subfamily.</text>
</comment>
<dbReference type="CDD" id="cd06171">
    <property type="entry name" value="Sigma70_r4"/>
    <property type="match status" value="1"/>
</dbReference>
<dbReference type="SUPFAM" id="SSF88659">
    <property type="entry name" value="Sigma3 and sigma4 domains of RNA polymerase sigma factors"/>
    <property type="match status" value="1"/>
</dbReference>
<keyword evidence="5 6" id="KW-0804">Transcription</keyword>
<dbReference type="Pfam" id="PF04542">
    <property type="entry name" value="Sigma70_r2"/>
    <property type="match status" value="1"/>
</dbReference>
<dbReference type="HOGENOM" id="CLU_047691_1_2_6"/>
<dbReference type="InterPro" id="IPR007627">
    <property type="entry name" value="RNA_pol_sigma70_r2"/>
</dbReference>
<dbReference type="PANTHER" id="PTHR43133:SF8">
    <property type="entry name" value="RNA POLYMERASE SIGMA FACTOR HI_1459-RELATED"/>
    <property type="match status" value="1"/>
</dbReference>
<evidence type="ECO:0000313" key="10">
    <source>
        <dbReference type="Proteomes" id="UP000010816"/>
    </source>
</evidence>
<dbReference type="Gene3D" id="1.10.10.10">
    <property type="entry name" value="Winged helix-like DNA-binding domain superfamily/Winged helix DNA-binding domain"/>
    <property type="match status" value="1"/>
</dbReference>
<feature type="domain" description="RNA polymerase sigma-70 region 2" evidence="7">
    <location>
        <begin position="11"/>
        <end position="74"/>
    </location>
</feature>
<keyword evidence="3 6" id="KW-0731">Sigma factor</keyword>
<name>L0H0M8_9GAMM</name>
<proteinExistence type="inferred from homology"/>
<dbReference type="AlphaFoldDB" id="L0H0M8"/>
<dbReference type="eggNOG" id="COG1595">
    <property type="taxonomic scope" value="Bacteria"/>
</dbReference>
<dbReference type="InterPro" id="IPR000838">
    <property type="entry name" value="RNA_pol_sigma70_ECF_CS"/>
</dbReference>
<dbReference type="NCBIfam" id="TIGR02937">
    <property type="entry name" value="sigma70-ECF"/>
    <property type="match status" value="1"/>
</dbReference>
<dbReference type="InterPro" id="IPR014284">
    <property type="entry name" value="RNA_pol_sigma-70_dom"/>
</dbReference>
<evidence type="ECO:0000256" key="2">
    <source>
        <dbReference type="ARBA" id="ARBA00023015"/>
    </source>
</evidence>
<dbReference type="InterPro" id="IPR036388">
    <property type="entry name" value="WH-like_DNA-bd_sf"/>
</dbReference>
<dbReference type="OrthoDB" id="9780326at2"/>
<evidence type="ECO:0000256" key="4">
    <source>
        <dbReference type="ARBA" id="ARBA00023125"/>
    </source>
</evidence>
<dbReference type="RefSeq" id="WP_015281323.1">
    <property type="nucleotide sequence ID" value="NC_019940.1"/>
</dbReference>
<reference evidence="9 10" key="1">
    <citation type="submission" date="2011-09" db="EMBL/GenBank/DDBJ databases">
        <title>Complete sequence of chromosome of Thioflavicoccus mobilis 8321.</title>
        <authorList>
            <consortium name="US DOE Joint Genome Institute"/>
            <person name="Lucas S."/>
            <person name="Han J."/>
            <person name="Lapidus A."/>
            <person name="Cheng J.-F."/>
            <person name="Goodwin L."/>
            <person name="Pitluck S."/>
            <person name="Peters L."/>
            <person name="Ovchinnikova G."/>
            <person name="Lu M."/>
            <person name="Detter J.C."/>
            <person name="Han C."/>
            <person name="Tapia R."/>
            <person name="Land M."/>
            <person name="Hauser L."/>
            <person name="Kyrpides N."/>
            <person name="Ivanova N."/>
            <person name="Pagani I."/>
            <person name="Vogl K."/>
            <person name="Liu Z."/>
            <person name="Imhoff J."/>
            <person name="Thiel V."/>
            <person name="Frigaard N.-U."/>
            <person name="Bryant D."/>
            <person name="Woyke T."/>
        </authorList>
    </citation>
    <scope>NUCLEOTIDE SEQUENCE [LARGE SCALE GENOMIC DNA]</scope>
    <source>
        <strain evidence="9 10">8321</strain>
    </source>
</reference>
<dbReference type="Gene3D" id="1.10.1740.10">
    <property type="match status" value="1"/>
</dbReference>
<dbReference type="InterPro" id="IPR039425">
    <property type="entry name" value="RNA_pol_sigma-70-like"/>
</dbReference>
<dbReference type="Proteomes" id="UP000010816">
    <property type="component" value="Chromosome"/>
</dbReference>
<evidence type="ECO:0000259" key="8">
    <source>
        <dbReference type="Pfam" id="PF08281"/>
    </source>
</evidence>
<evidence type="ECO:0000256" key="3">
    <source>
        <dbReference type="ARBA" id="ARBA00023082"/>
    </source>
</evidence>
<dbReference type="KEGG" id="tmb:Thimo_2457"/>
<keyword evidence="10" id="KW-1185">Reference proteome</keyword>
<evidence type="ECO:0000313" key="9">
    <source>
        <dbReference type="EMBL" id="AGA91190.1"/>
    </source>
</evidence>
<dbReference type="SUPFAM" id="SSF88946">
    <property type="entry name" value="Sigma2 domain of RNA polymerase sigma factors"/>
    <property type="match status" value="1"/>
</dbReference>
<dbReference type="STRING" id="765912.Thimo_2457"/>
<evidence type="ECO:0000256" key="1">
    <source>
        <dbReference type="ARBA" id="ARBA00010641"/>
    </source>
</evidence>
<sequence>MKEARRFEELIVPHLDAAYNLARWLTRNESSAQEIVQESCLRALKALPRFRGDDGRAWLLTIVRNQSYSWLKKTAGERLVDIDDEATLDGDDQARLSHSETPETWLSRTQDKVLLTETLDTLPAPFREVIVLKDLEDMSYKEIAQVIDTPLGTVMSRLARGREMLRKRLLASEWTT</sequence>
<dbReference type="GO" id="GO:0016987">
    <property type="term" value="F:sigma factor activity"/>
    <property type="evidence" value="ECO:0007669"/>
    <property type="project" value="UniProtKB-KW"/>
</dbReference>